<organism evidence="3 4">
    <name type="scientific">Pseudohalioglobus lutimaris</name>
    <dbReference type="NCBI Taxonomy" id="1737061"/>
    <lineage>
        <taxon>Bacteria</taxon>
        <taxon>Pseudomonadati</taxon>
        <taxon>Pseudomonadota</taxon>
        <taxon>Gammaproteobacteria</taxon>
        <taxon>Cellvibrionales</taxon>
        <taxon>Halieaceae</taxon>
        <taxon>Pseudohalioglobus</taxon>
    </lineage>
</organism>
<dbReference type="RefSeq" id="WP_101518563.1">
    <property type="nucleotide sequence ID" value="NZ_PKUS01000023.1"/>
</dbReference>
<dbReference type="EMBL" id="PKUS01000023">
    <property type="protein sequence ID" value="PLW67795.1"/>
    <property type="molecule type" value="Genomic_DNA"/>
</dbReference>
<dbReference type="SMART" id="SM00470">
    <property type="entry name" value="ParB"/>
    <property type="match status" value="1"/>
</dbReference>
<evidence type="ECO:0000259" key="2">
    <source>
        <dbReference type="SMART" id="SM00470"/>
    </source>
</evidence>
<dbReference type="SUPFAM" id="SSF109709">
    <property type="entry name" value="KorB DNA-binding domain-like"/>
    <property type="match status" value="1"/>
</dbReference>
<comment type="caution">
    <text evidence="3">The sequence shown here is derived from an EMBL/GenBank/DDBJ whole genome shotgun (WGS) entry which is preliminary data.</text>
</comment>
<dbReference type="InterPro" id="IPR003115">
    <property type="entry name" value="ParB_N"/>
</dbReference>
<dbReference type="GO" id="GO:0005694">
    <property type="term" value="C:chromosome"/>
    <property type="evidence" value="ECO:0007669"/>
    <property type="project" value="TreeGrafter"/>
</dbReference>
<dbReference type="Pfam" id="PF02195">
    <property type="entry name" value="ParB_N"/>
    <property type="match status" value="1"/>
</dbReference>
<keyword evidence="4" id="KW-1185">Reference proteome</keyword>
<evidence type="ECO:0000313" key="4">
    <source>
        <dbReference type="Proteomes" id="UP000235005"/>
    </source>
</evidence>
<dbReference type="Gene3D" id="1.10.10.2830">
    <property type="match status" value="1"/>
</dbReference>
<dbReference type="Proteomes" id="UP000235005">
    <property type="component" value="Unassembled WGS sequence"/>
</dbReference>
<dbReference type="GO" id="GO:0007059">
    <property type="term" value="P:chromosome segregation"/>
    <property type="evidence" value="ECO:0007669"/>
    <property type="project" value="TreeGrafter"/>
</dbReference>
<feature type="domain" description="ParB-like N-terminal" evidence="2">
    <location>
        <begin position="4"/>
        <end position="101"/>
    </location>
</feature>
<sequence>MTTQMIPLSKLTVSKRNVRKTSPDRDAHKRLMASIASQGVLQNLVVVPEGRGKFGVVAGGRRLRALQDLAKSDAIAKDFEVECRVKDKDADITEISLAENVGQEAMHPADQYEAFAELVGQGVPVEDIAAKFGVTKLVVEKRLKLGRVAPKLLEDYRKGGINLECLMAFTVSDDHERQLACYKELSGRLWPHAVKSWLLGEAVDARRGIGAFVGKAAYLKAGGAGAGDLFEDTFYLCDSALVCELAQAKLDRAATKLAKEESGWSWIETAMDRHQSLEGLHQLQAELVGVPDDLIQEIEALDKQISEWEDMYYDEKLAEGFDDEDAFYAAIEAAQQESGELEDKRDGYLQYTEEQQAYAGCIVTFDNAGKLEILRGWARKKDLPKAKSADSGSGAGEGGQAQDTSKKELTQALVNDLGQYRQQATKATLLAKPAVALDVLHYSLCLQVLSESFWEGKELMDASFTVVKSESSRGDTEAGKAFDALSDRSGLSMDWLTIEDNAERLAAFIALPRKAKDKLVAYAVAQTLRIGVRGKPEQDALVDLLGVDFSSYWRPNANNYFGRLTKPQLLEQFGPVIGQEWTDWHDDAKKSAIVDSLDERFSEKPKSKDDSKAIWIPEQF</sequence>
<evidence type="ECO:0000313" key="3">
    <source>
        <dbReference type="EMBL" id="PLW67795.1"/>
    </source>
</evidence>
<dbReference type="InterPro" id="IPR050336">
    <property type="entry name" value="Chromosome_partition/occlusion"/>
</dbReference>
<feature type="region of interest" description="Disordered" evidence="1">
    <location>
        <begin position="384"/>
        <end position="405"/>
    </location>
</feature>
<evidence type="ECO:0000256" key="1">
    <source>
        <dbReference type="SAM" id="MobiDB-lite"/>
    </source>
</evidence>
<dbReference type="OrthoDB" id="9813122at2"/>
<dbReference type="CDD" id="cd16406">
    <property type="entry name" value="ParB_N_like"/>
    <property type="match status" value="1"/>
</dbReference>
<dbReference type="PANTHER" id="PTHR33375">
    <property type="entry name" value="CHROMOSOME-PARTITIONING PROTEIN PARB-RELATED"/>
    <property type="match status" value="1"/>
</dbReference>
<dbReference type="SUPFAM" id="SSF110849">
    <property type="entry name" value="ParB/Sulfiredoxin"/>
    <property type="match status" value="1"/>
</dbReference>
<proteinExistence type="predicted"/>
<dbReference type="InterPro" id="IPR036086">
    <property type="entry name" value="ParB/Sulfiredoxin_sf"/>
</dbReference>
<dbReference type="Gene3D" id="3.90.1530.30">
    <property type="match status" value="1"/>
</dbReference>
<gene>
    <name evidence="3" type="ORF">C0039_15365</name>
</gene>
<name>A0A2N5WZW4_9GAMM</name>
<dbReference type="AlphaFoldDB" id="A0A2N5WZW4"/>
<dbReference type="PANTHER" id="PTHR33375:SF7">
    <property type="entry name" value="CHROMOSOME 2-PARTITIONING PROTEIN PARB-RELATED"/>
    <property type="match status" value="1"/>
</dbReference>
<protein>
    <recommendedName>
        <fullName evidence="2">ParB-like N-terminal domain-containing protein</fullName>
    </recommendedName>
</protein>
<accession>A0A2N5WZW4</accession>
<reference evidence="3 4" key="1">
    <citation type="submission" date="2018-01" db="EMBL/GenBank/DDBJ databases">
        <title>The draft genome sequence of Halioglobus lutimaris HF004.</title>
        <authorList>
            <person name="Du Z.-J."/>
            <person name="Shi M.-J."/>
        </authorList>
    </citation>
    <scope>NUCLEOTIDE SEQUENCE [LARGE SCALE GENOMIC DNA]</scope>
    <source>
        <strain evidence="3 4">HF004</strain>
    </source>
</reference>